<dbReference type="STRING" id="880070.Cycma_2487"/>
<keyword evidence="2" id="KW-1185">Reference proteome</keyword>
<dbReference type="RefSeq" id="WP_014020521.1">
    <property type="nucleotide sequence ID" value="NC_015914.1"/>
</dbReference>
<reference evidence="2" key="1">
    <citation type="submission" date="2011-07" db="EMBL/GenBank/DDBJ databases">
        <title>The complete genome of Cyclobacterium marinum DSM 745.</title>
        <authorList>
            <person name="Lucas S."/>
            <person name="Han J."/>
            <person name="Lapidus A."/>
            <person name="Bruce D."/>
            <person name="Goodwin L."/>
            <person name="Pitluck S."/>
            <person name="Peters L."/>
            <person name="Kyrpides N."/>
            <person name="Mavromatis K."/>
            <person name="Ivanova N."/>
            <person name="Ovchinnikova G."/>
            <person name="Chertkov O."/>
            <person name="Detter J.C."/>
            <person name="Tapia R."/>
            <person name="Han C."/>
            <person name="Land M."/>
            <person name="Hauser L."/>
            <person name="Markowitz V."/>
            <person name="Cheng J.-F."/>
            <person name="Hugenholtz P."/>
            <person name="Woyke T."/>
            <person name="Wu D."/>
            <person name="Tindall B."/>
            <person name="Schuetze A."/>
            <person name="Brambilla E."/>
            <person name="Klenk H.-P."/>
            <person name="Eisen J.A."/>
        </authorList>
    </citation>
    <scope>NUCLEOTIDE SEQUENCE [LARGE SCALE GENOMIC DNA]</scope>
    <source>
        <strain evidence="2">ATCC 25205 / DSM 745 / LMG 13164 / NCIMB 1802</strain>
    </source>
</reference>
<evidence type="ECO:0000313" key="2">
    <source>
        <dbReference type="Proteomes" id="UP000001635"/>
    </source>
</evidence>
<proteinExistence type="predicted"/>
<sequence length="103" mass="12012">MKKYNLSFTLFILLGLITATLDTYAQKQILVRRPAKAVVVPKLPERKIIYVKQAIPYGRNLIVKTIPRTRKMLVYNGVTFYYHKGIYYKAHPKGYIAVTPFIY</sequence>
<organism evidence="1 2">
    <name type="scientific">Cyclobacterium marinum (strain ATCC 25205 / DSM 745 / LMG 13164 / NCIMB 1802)</name>
    <name type="common">Flectobacillus marinus</name>
    <dbReference type="NCBI Taxonomy" id="880070"/>
    <lineage>
        <taxon>Bacteria</taxon>
        <taxon>Pseudomonadati</taxon>
        <taxon>Bacteroidota</taxon>
        <taxon>Cytophagia</taxon>
        <taxon>Cytophagales</taxon>
        <taxon>Cyclobacteriaceae</taxon>
        <taxon>Cyclobacterium</taxon>
    </lineage>
</organism>
<dbReference type="Proteomes" id="UP000001635">
    <property type="component" value="Chromosome"/>
</dbReference>
<dbReference type="EMBL" id="CP002955">
    <property type="protein sequence ID" value="AEL26228.1"/>
    <property type="molecule type" value="Genomic_DNA"/>
</dbReference>
<gene>
    <name evidence="1" type="ordered locus">Cycma_2487</name>
</gene>
<dbReference type="AlphaFoldDB" id="G0IV04"/>
<dbReference type="KEGG" id="cmr:Cycma_2487"/>
<protein>
    <submittedName>
        <fullName evidence="1">Uncharacterized protein</fullName>
    </submittedName>
</protein>
<name>G0IV04_CYCMS</name>
<accession>G0IV04</accession>
<dbReference type="HOGENOM" id="CLU_2259104_0_0_10"/>
<evidence type="ECO:0000313" key="1">
    <source>
        <dbReference type="EMBL" id="AEL26228.1"/>
    </source>
</evidence>